<evidence type="ECO:0000313" key="3">
    <source>
        <dbReference type="WBParaSite" id="PDA_v2.g28729.t1"/>
    </source>
</evidence>
<feature type="region of interest" description="Disordered" evidence="1">
    <location>
        <begin position="74"/>
        <end position="156"/>
    </location>
</feature>
<organism evidence="2 3">
    <name type="scientific">Panagrolaimus davidi</name>
    <dbReference type="NCBI Taxonomy" id="227884"/>
    <lineage>
        <taxon>Eukaryota</taxon>
        <taxon>Metazoa</taxon>
        <taxon>Ecdysozoa</taxon>
        <taxon>Nematoda</taxon>
        <taxon>Chromadorea</taxon>
        <taxon>Rhabditida</taxon>
        <taxon>Tylenchina</taxon>
        <taxon>Panagrolaimomorpha</taxon>
        <taxon>Panagrolaimoidea</taxon>
        <taxon>Panagrolaimidae</taxon>
        <taxon>Panagrolaimus</taxon>
    </lineage>
</organism>
<evidence type="ECO:0000313" key="2">
    <source>
        <dbReference type="Proteomes" id="UP000887578"/>
    </source>
</evidence>
<feature type="compositionally biased region" description="Basic and acidic residues" evidence="1">
    <location>
        <begin position="76"/>
        <end position="106"/>
    </location>
</feature>
<proteinExistence type="predicted"/>
<keyword evidence="2" id="KW-1185">Reference proteome</keyword>
<dbReference type="Proteomes" id="UP000887578">
    <property type="component" value="Unplaced"/>
</dbReference>
<sequence>MKTGVKLRKIDQLIEKFFYNGLRATNSTPVRVVSSSVISRYTSSSSYHHHQQHQYDHEKPSTSSLAEAMVVINASGDEKDEYKEDGRDNSETVKEKDKRIKRDKNIMESNKAVNIRKRKADKIDKDDVTLMKDGNEKEEPKPSTSKEVSKKFLTFQ</sequence>
<protein>
    <submittedName>
        <fullName evidence="3">Uncharacterized protein</fullName>
    </submittedName>
</protein>
<dbReference type="AlphaFoldDB" id="A0A914QAR7"/>
<accession>A0A914QAR7</accession>
<evidence type="ECO:0000256" key="1">
    <source>
        <dbReference type="SAM" id="MobiDB-lite"/>
    </source>
</evidence>
<reference evidence="3" key="1">
    <citation type="submission" date="2022-11" db="UniProtKB">
        <authorList>
            <consortium name="WormBaseParasite"/>
        </authorList>
    </citation>
    <scope>IDENTIFICATION</scope>
</reference>
<dbReference type="WBParaSite" id="PDA_v2.g28729.t1">
    <property type="protein sequence ID" value="PDA_v2.g28729.t1"/>
    <property type="gene ID" value="PDA_v2.g28729"/>
</dbReference>
<feature type="compositionally biased region" description="Basic and acidic residues" evidence="1">
    <location>
        <begin position="121"/>
        <end position="141"/>
    </location>
</feature>
<name>A0A914QAR7_9BILA</name>